<feature type="compositionally biased region" description="Basic and acidic residues" evidence="11">
    <location>
        <begin position="39"/>
        <end position="49"/>
    </location>
</feature>
<organism evidence="14 15">
    <name type="scientific">Cyphellophora europaea (strain CBS 101466)</name>
    <name type="common">Phialophora europaea</name>
    <dbReference type="NCBI Taxonomy" id="1220924"/>
    <lineage>
        <taxon>Eukaryota</taxon>
        <taxon>Fungi</taxon>
        <taxon>Dikarya</taxon>
        <taxon>Ascomycota</taxon>
        <taxon>Pezizomycotina</taxon>
        <taxon>Eurotiomycetes</taxon>
        <taxon>Chaetothyriomycetidae</taxon>
        <taxon>Chaetothyriales</taxon>
        <taxon>Cyphellophoraceae</taxon>
        <taxon>Cyphellophora</taxon>
    </lineage>
</organism>
<dbReference type="GO" id="GO:0000462">
    <property type="term" value="P:maturation of SSU-rRNA from tricistronic rRNA transcript (SSU-rRNA, 5.8S rRNA, LSU-rRNA)"/>
    <property type="evidence" value="ECO:0007669"/>
    <property type="project" value="TreeGrafter"/>
</dbReference>
<protein>
    <recommendedName>
        <fullName evidence="5 10">U3 small nucleolar RNA-associated protein 25</fullName>
        <shortName evidence="10">U3 snoRNA-associated protein 25</shortName>
    </recommendedName>
</protein>
<dbReference type="STRING" id="1220924.W2RV07"/>
<dbReference type="InterPro" id="IPR027417">
    <property type="entry name" value="P-loop_NTPase"/>
</dbReference>
<dbReference type="PANTHER" id="PTHR12933">
    <property type="entry name" value="ORF PROTEIN-RELATED"/>
    <property type="match status" value="1"/>
</dbReference>
<comment type="similarity">
    <text evidence="3 10">Belongs to the UTP25 family.</text>
</comment>
<dbReference type="GeneID" id="19971967"/>
<dbReference type="RefSeq" id="XP_008717194.1">
    <property type="nucleotide sequence ID" value="XM_008718972.1"/>
</dbReference>
<dbReference type="Proteomes" id="UP000030752">
    <property type="component" value="Unassembled WGS sequence"/>
</dbReference>
<dbReference type="eggNOG" id="KOG2340">
    <property type="taxonomic scope" value="Eukaryota"/>
</dbReference>
<dbReference type="GO" id="GO:0032040">
    <property type="term" value="C:small-subunit processome"/>
    <property type="evidence" value="ECO:0007669"/>
    <property type="project" value="TreeGrafter"/>
</dbReference>
<dbReference type="InterPro" id="IPR010678">
    <property type="entry name" value="UTP25"/>
</dbReference>
<evidence type="ECO:0000259" key="13">
    <source>
        <dbReference type="Pfam" id="PF22916"/>
    </source>
</evidence>
<gene>
    <name evidence="14" type="ORF">HMPREF1541_04628</name>
</gene>
<evidence type="ECO:0000256" key="6">
    <source>
        <dbReference type="ARBA" id="ARBA00022517"/>
    </source>
</evidence>
<comment type="function">
    <text evidence="1 10">DEAD-box RNA helicase-like protein required for pre-18S rRNA processing, specifically at sites A0, A1, and A2.</text>
</comment>
<evidence type="ECO:0000256" key="3">
    <source>
        <dbReference type="ARBA" id="ARBA00009223"/>
    </source>
</evidence>
<evidence type="ECO:0000259" key="12">
    <source>
        <dbReference type="Pfam" id="PF06862"/>
    </source>
</evidence>
<evidence type="ECO:0000256" key="9">
    <source>
        <dbReference type="ARBA" id="ARBA00023274"/>
    </source>
</evidence>
<evidence type="ECO:0000256" key="2">
    <source>
        <dbReference type="ARBA" id="ARBA00004604"/>
    </source>
</evidence>
<dbReference type="InterPro" id="IPR053940">
    <property type="entry name" value="UTP25_NTPase-like"/>
</dbReference>
<evidence type="ECO:0000256" key="4">
    <source>
        <dbReference type="ARBA" id="ARBA00011192"/>
    </source>
</evidence>
<dbReference type="EMBL" id="KB822720">
    <property type="protein sequence ID" value="ETN40351.1"/>
    <property type="molecule type" value="Genomic_DNA"/>
</dbReference>
<proteinExistence type="inferred from homology"/>
<sequence>MAVSQSVQPRGSYASLLQALRPTEAQPREHKRRKLGHPNTEDVAEKGSVVEEGSSTVAEESLDGDSKEDAEGLDAEDEDVADVDEQSDDEELADPFQQHLALPTTSEIQAQVDRARDSKATPTSKTVYGDLRRTWMPLGDDPDPTFALRKVADMHLKNRLTTQAPQLLNRLSPTERDIGRSIFSYSDVLLGNRTVGNISNLRDICALHSLNHILKTRDRVLRNTAKLAQNDDGELELRDQGFTRPKVLVVLPTKQSCVRFVDSIVKYSETGQQENKARFLETFSREDTEEWLEKPEDFRELFGGNHEEDFRIGLKFTRKSVKYFSGFYNSDIIICSPLGLFRTISSGASKDGKKAPDADFLSSIEIMIIDHASSLQMQNWQHVDFILDHLNALPKESHGCDFSRVRSWYLDDKAKYLRQTIILSSYLTPEINRLAAKHLHNIAGRVKYTPTYNGVMADVPNMLPIPVSQTFVRFDSRVPVQDSDARFRYFCASVLPQLARDKHSKGILVFVPTYADFTRLRNHLTNSSDSTSVPFGSVSEYTSVKDTTRARSHFLSGRNRVLLYTERAHHHFRYRLKGVRRVIFYGLPENPVFWSELVGLLGINRDLIEGEVAGGRGLVRAMFSKWDALKLERVVGTERVGRMVSERSGDTFDFV</sequence>
<comment type="subunit">
    <text evidence="4 10">Component of the ribosomal small subunit (SSU) processome composed of at least 40 protein subunits and snoRNA U3.</text>
</comment>
<keyword evidence="6 10" id="KW-0690">Ribosome biogenesis</keyword>
<evidence type="ECO:0000256" key="10">
    <source>
        <dbReference type="RuleBase" id="RU365070"/>
    </source>
</evidence>
<evidence type="ECO:0000256" key="11">
    <source>
        <dbReference type="SAM" id="MobiDB-lite"/>
    </source>
</evidence>
<dbReference type="FunCoup" id="W2RV07">
    <property type="interactions" value="1228"/>
</dbReference>
<dbReference type="Gene3D" id="3.40.50.300">
    <property type="entry name" value="P-loop containing nucleotide triphosphate hydrolases"/>
    <property type="match status" value="1"/>
</dbReference>
<evidence type="ECO:0000256" key="7">
    <source>
        <dbReference type="ARBA" id="ARBA00022552"/>
    </source>
</evidence>
<dbReference type="FunFam" id="3.40.50.300:FF:002356">
    <property type="entry name" value="U3 small nucleolar RNA-associated protein 25"/>
    <property type="match status" value="1"/>
</dbReference>
<accession>W2RV07</accession>
<dbReference type="GO" id="GO:0034511">
    <property type="term" value="F:U3 snoRNA binding"/>
    <property type="evidence" value="ECO:0007669"/>
    <property type="project" value="InterPro"/>
</dbReference>
<dbReference type="OrthoDB" id="10264378at2759"/>
<reference evidence="14 15" key="1">
    <citation type="submission" date="2013-03" db="EMBL/GenBank/DDBJ databases">
        <title>The Genome Sequence of Phialophora europaea CBS 101466.</title>
        <authorList>
            <consortium name="The Broad Institute Genomics Platform"/>
            <person name="Cuomo C."/>
            <person name="de Hoog S."/>
            <person name="Gorbushina A."/>
            <person name="Walker B."/>
            <person name="Young S.K."/>
            <person name="Zeng Q."/>
            <person name="Gargeya S."/>
            <person name="Fitzgerald M."/>
            <person name="Haas B."/>
            <person name="Abouelleil A."/>
            <person name="Allen A.W."/>
            <person name="Alvarado L."/>
            <person name="Arachchi H.M."/>
            <person name="Berlin A.M."/>
            <person name="Chapman S.B."/>
            <person name="Gainer-Dewar J."/>
            <person name="Goldberg J."/>
            <person name="Griggs A."/>
            <person name="Gujja S."/>
            <person name="Hansen M."/>
            <person name="Howarth C."/>
            <person name="Imamovic A."/>
            <person name="Ireland A."/>
            <person name="Larimer J."/>
            <person name="McCowan C."/>
            <person name="Murphy C."/>
            <person name="Pearson M."/>
            <person name="Poon T.W."/>
            <person name="Priest M."/>
            <person name="Roberts A."/>
            <person name="Saif S."/>
            <person name="Shea T."/>
            <person name="Sisk P."/>
            <person name="Sykes S."/>
            <person name="Wortman J."/>
            <person name="Nusbaum C."/>
            <person name="Birren B."/>
        </authorList>
    </citation>
    <scope>NUCLEOTIDE SEQUENCE [LARGE SCALE GENOMIC DNA]</scope>
    <source>
        <strain evidence="14 15">CBS 101466</strain>
    </source>
</reference>
<keyword evidence="15" id="KW-1185">Reference proteome</keyword>
<keyword evidence="7 10" id="KW-0698">rRNA processing</keyword>
<dbReference type="Pfam" id="PF22916">
    <property type="entry name" value="UTP25_NTPase-like"/>
    <property type="match status" value="1"/>
</dbReference>
<evidence type="ECO:0000256" key="8">
    <source>
        <dbReference type="ARBA" id="ARBA00023242"/>
    </source>
</evidence>
<feature type="compositionally biased region" description="Acidic residues" evidence="11">
    <location>
        <begin position="71"/>
        <end position="92"/>
    </location>
</feature>
<keyword evidence="9 10" id="KW-0687">Ribonucleoprotein</keyword>
<evidence type="ECO:0000313" key="15">
    <source>
        <dbReference type="Proteomes" id="UP000030752"/>
    </source>
</evidence>
<dbReference type="HOGENOM" id="CLU_018705_0_1_1"/>
<dbReference type="GO" id="GO:0019843">
    <property type="term" value="F:rRNA binding"/>
    <property type="evidence" value="ECO:0007669"/>
    <property type="project" value="TreeGrafter"/>
</dbReference>
<dbReference type="InterPro" id="IPR053939">
    <property type="entry name" value="UTP25_C"/>
</dbReference>
<comment type="subcellular location">
    <subcellularLocation>
        <location evidence="2 10">Nucleus</location>
        <location evidence="2 10">Nucleolus</location>
    </subcellularLocation>
</comment>
<feature type="domain" description="UTP25 NTP hydrolase-like" evidence="13">
    <location>
        <begin position="185"/>
        <end position="446"/>
    </location>
</feature>
<keyword evidence="8 10" id="KW-0539">Nucleus</keyword>
<dbReference type="VEuPathDB" id="FungiDB:HMPREF1541_04628"/>
<dbReference type="InParanoid" id="W2RV07"/>
<name>W2RV07_CYPE1</name>
<evidence type="ECO:0000256" key="5">
    <source>
        <dbReference type="ARBA" id="ARBA00015422"/>
    </source>
</evidence>
<evidence type="ECO:0000256" key="1">
    <source>
        <dbReference type="ARBA" id="ARBA00002883"/>
    </source>
</evidence>
<feature type="domain" description="UTP25 C-terminal" evidence="12">
    <location>
        <begin position="464"/>
        <end position="654"/>
    </location>
</feature>
<dbReference type="Pfam" id="PF06862">
    <property type="entry name" value="Utp25_C"/>
    <property type="match status" value="1"/>
</dbReference>
<dbReference type="AlphaFoldDB" id="W2RV07"/>
<evidence type="ECO:0000313" key="14">
    <source>
        <dbReference type="EMBL" id="ETN40351.1"/>
    </source>
</evidence>
<dbReference type="PANTHER" id="PTHR12933:SF0">
    <property type="entry name" value="U3 SMALL NUCLEOLAR RNA-ASSOCIATED PROTEIN 25 HOMOLOG"/>
    <property type="match status" value="1"/>
</dbReference>
<feature type="region of interest" description="Disordered" evidence="11">
    <location>
        <begin position="1"/>
        <end position="92"/>
    </location>
</feature>